<evidence type="ECO:0000256" key="1">
    <source>
        <dbReference type="SAM" id="MobiDB-lite"/>
    </source>
</evidence>
<accession>A0ABN3M055</accession>
<sequence>MDAGDVMAGFRGARGGDGGVDPAGHGGEDAEGALRGLSHNPSRVRAPEKSWAGLFMSDMGGITLIADLRDE</sequence>
<proteinExistence type="predicted"/>
<evidence type="ECO:0000313" key="3">
    <source>
        <dbReference type="Proteomes" id="UP001501721"/>
    </source>
</evidence>
<reference evidence="2 3" key="1">
    <citation type="journal article" date="2019" name="Int. J. Syst. Evol. Microbiol.">
        <title>The Global Catalogue of Microorganisms (GCM) 10K type strain sequencing project: providing services to taxonomists for standard genome sequencing and annotation.</title>
        <authorList>
            <consortium name="The Broad Institute Genomics Platform"/>
            <consortium name="The Broad Institute Genome Sequencing Center for Infectious Disease"/>
            <person name="Wu L."/>
            <person name="Ma J."/>
        </authorList>
    </citation>
    <scope>NUCLEOTIDE SEQUENCE [LARGE SCALE GENOMIC DNA]</scope>
    <source>
        <strain evidence="2 3">JCM 6923</strain>
    </source>
</reference>
<dbReference type="Proteomes" id="UP001501721">
    <property type="component" value="Unassembled WGS sequence"/>
</dbReference>
<feature type="region of interest" description="Disordered" evidence="1">
    <location>
        <begin position="1"/>
        <end position="44"/>
    </location>
</feature>
<feature type="compositionally biased region" description="Gly residues" evidence="1">
    <location>
        <begin position="12"/>
        <end position="25"/>
    </location>
</feature>
<gene>
    <name evidence="2" type="ORF">GCM10010422_43440</name>
</gene>
<name>A0ABN3M055_9ACTN</name>
<comment type="caution">
    <text evidence="2">The sequence shown here is derived from an EMBL/GenBank/DDBJ whole genome shotgun (WGS) entry which is preliminary data.</text>
</comment>
<keyword evidence="3" id="KW-1185">Reference proteome</keyword>
<protein>
    <submittedName>
        <fullName evidence="2">Uncharacterized protein</fullName>
    </submittedName>
</protein>
<dbReference type="EMBL" id="BAAATL010000020">
    <property type="protein sequence ID" value="GAA2491944.1"/>
    <property type="molecule type" value="Genomic_DNA"/>
</dbReference>
<organism evidence="2 3">
    <name type="scientific">Streptomyces graminearus</name>
    <dbReference type="NCBI Taxonomy" id="284030"/>
    <lineage>
        <taxon>Bacteria</taxon>
        <taxon>Bacillati</taxon>
        <taxon>Actinomycetota</taxon>
        <taxon>Actinomycetes</taxon>
        <taxon>Kitasatosporales</taxon>
        <taxon>Streptomycetaceae</taxon>
        <taxon>Streptomyces</taxon>
    </lineage>
</organism>
<evidence type="ECO:0000313" key="2">
    <source>
        <dbReference type="EMBL" id="GAA2491944.1"/>
    </source>
</evidence>